<evidence type="ECO:0000313" key="2">
    <source>
        <dbReference type="Proteomes" id="UP000247792"/>
    </source>
</evidence>
<gene>
    <name evidence="1" type="ORF">DFR42_103481</name>
</gene>
<name>A0A318J5Y5_9BURK</name>
<dbReference type="Proteomes" id="UP000247792">
    <property type="component" value="Unassembled WGS sequence"/>
</dbReference>
<reference evidence="1 2" key="1">
    <citation type="submission" date="2018-05" db="EMBL/GenBank/DDBJ databases">
        <title>Genomic Encyclopedia of Type Strains, Phase IV (KMG-IV): sequencing the most valuable type-strain genomes for metagenomic binning, comparative biology and taxonomic classification.</title>
        <authorList>
            <person name="Goeker M."/>
        </authorList>
    </citation>
    <scope>NUCLEOTIDE SEQUENCE [LARGE SCALE GENOMIC DNA]</scope>
    <source>
        <strain evidence="1 2">DSM 19792</strain>
    </source>
</reference>
<dbReference type="EMBL" id="QJKB01000003">
    <property type="protein sequence ID" value="PXX44212.1"/>
    <property type="molecule type" value="Genomic_DNA"/>
</dbReference>
<keyword evidence="2" id="KW-1185">Reference proteome</keyword>
<protein>
    <submittedName>
        <fullName evidence="1">Uncharacterized protein</fullName>
    </submittedName>
</protein>
<dbReference type="RefSeq" id="WP_110255446.1">
    <property type="nucleotide sequence ID" value="NZ_QJKB01000003.1"/>
</dbReference>
<accession>A0A318J5Y5</accession>
<sequence>MLQHIITETREYQEVSKVYGERRAGRSQELLMKHIDDGLAVMINLDASLNALKAFCLHPLFQADQDLVTYAPLASTFAPEVILLVMEYRRAANAYLCKPHTDDWCIDDLHLHVGWILPEVRKMLLADKIQNQADFLIHHADTHIRKAELKHYFQLWIDYLHTME</sequence>
<evidence type="ECO:0000313" key="1">
    <source>
        <dbReference type="EMBL" id="PXX44212.1"/>
    </source>
</evidence>
<dbReference type="OrthoDB" id="1550962at2"/>
<dbReference type="AlphaFoldDB" id="A0A318J5Y5"/>
<proteinExistence type="predicted"/>
<organism evidence="1 2">
    <name type="scientific">Undibacterium pigrum</name>
    <dbReference type="NCBI Taxonomy" id="401470"/>
    <lineage>
        <taxon>Bacteria</taxon>
        <taxon>Pseudomonadati</taxon>
        <taxon>Pseudomonadota</taxon>
        <taxon>Betaproteobacteria</taxon>
        <taxon>Burkholderiales</taxon>
        <taxon>Oxalobacteraceae</taxon>
        <taxon>Undibacterium</taxon>
    </lineage>
</organism>
<comment type="caution">
    <text evidence="1">The sequence shown here is derived from an EMBL/GenBank/DDBJ whole genome shotgun (WGS) entry which is preliminary data.</text>
</comment>